<protein>
    <submittedName>
        <fullName evidence="1">Uncharacterized protein</fullName>
    </submittedName>
</protein>
<dbReference type="Proteomes" id="UP000821598">
    <property type="component" value="Unassembled WGS sequence"/>
</dbReference>
<dbReference type="EMBL" id="VOMC01000083">
    <property type="protein sequence ID" value="NVI09400.1"/>
    <property type="molecule type" value="Genomic_DNA"/>
</dbReference>
<proteinExistence type="predicted"/>
<comment type="caution">
    <text evidence="1">The sequence shown here is derived from an EMBL/GenBank/DDBJ whole genome shotgun (WGS) entry which is preliminary data.</text>
</comment>
<organism evidence="1 2">
    <name type="scientific">Paraburkholderia youngii</name>
    <dbReference type="NCBI Taxonomy" id="2782701"/>
    <lineage>
        <taxon>Bacteria</taxon>
        <taxon>Pseudomonadati</taxon>
        <taxon>Pseudomonadota</taxon>
        <taxon>Betaproteobacteria</taxon>
        <taxon>Burkholderiales</taxon>
        <taxon>Burkholderiaceae</taxon>
        <taxon>Paraburkholderia</taxon>
    </lineage>
</organism>
<keyword evidence="2" id="KW-1185">Reference proteome</keyword>
<evidence type="ECO:0000313" key="1">
    <source>
        <dbReference type="EMBL" id="NVI09400.1"/>
    </source>
</evidence>
<evidence type="ECO:0000313" key="2">
    <source>
        <dbReference type="Proteomes" id="UP000821598"/>
    </source>
</evidence>
<reference evidence="1 2" key="1">
    <citation type="submission" date="2019-08" db="EMBL/GenBank/DDBJ databases">
        <title>Paraburkholderia simonii sp. nov. and P. youngii sp. nov. Brazilian and Mexican Mimosa-associated rhizobia.</title>
        <authorList>
            <person name="Mavima L."/>
            <person name="Beukes C.W."/>
            <person name="Palmer M."/>
            <person name="De Meyer S.E."/>
            <person name="James E.K."/>
            <person name="Maluk M."/>
            <person name="Avontuur J.R."/>
            <person name="Chan W.Y."/>
            <person name="Venter S.N."/>
            <person name="Steenkamp E.T."/>
        </authorList>
    </citation>
    <scope>NUCLEOTIDE SEQUENCE [LARGE SCALE GENOMIC DNA]</scope>
    <source>
        <strain evidence="1 2">JPY454</strain>
    </source>
</reference>
<accession>A0ABX2NZ10</accession>
<dbReference type="RefSeq" id="WP_176369783.1">
    <property type="nucleotide sequence ID" value="NZ_VOMC01000083.1"/>
</dbReference>
<name>A0ABX2NZ10_9BURK</name>
<sequence>MHGTIRISKDADQLWKSPDPEAVGRAIWVYSDMTWRSASSLKYWLANGGMTYSSLKSACRELAGIIGEWEYEVGQADCEVLEVSKATTHKIDMIGVGNFDEPQT</sequence>
<gene>
    <name evidence="1" type="ORF">FSB64_38335</name>
</gene>